<dbReference type="AlphaFoldDB" id="A0A2V3PL14"/>
<dbReference type="PANTHER" id="PTHR12993:SF30">
    <property type="entry name" value="N-ACETYL-ALPHA-D-GLUCOSAMINYL L-MALATE DEACETYLASE 1"/>
    <property type="match status" value="1"/>
</dbReference>
<evidence type="ECO:0000313" key="2">
    <source>
        <dbReference type="Proteomes" id="UP000247973"/>
    </source>
</evidence>
<dbReference type="Proteomes" id="UP000247973">
    <property type="component" value="Unassembled WGS sequence"/>
</dbReference>
<dbReference type="Gene3D" id="3.40.50.10320">
    <property type="entry name" value="LmbE-like"/>
    <property type="match status" value="1"/>
</dbReference>
<dbReference type="Pfam" id="PF02585">
    <property type="entry name" value="PIG-L"/>
    <property type="match status" value="1"/>
</dbReference>
<reference evidence="1 2" key="1">
    <citation type="submission" date="2018-03" db="EMBL/GenBank/DDBJ databases">
        <title>Genomic Encyclopedia of Archaeal and Bacterial Type Strains, Phase II (KMG-II): from individual species to whole genera.</title>
        <authorList>
            <person name="Goeker M."/>
        </authorList>
    </citation>
    <scope>NUCLEOTIDE SEQUENCE [LARGE SCALE GENOMIC DNA]</scope>
    <source>
        <strain evidence="1 2">DSM 100214</strain>
    </source>
</reference>
<evidence type="ECO:0000313" key="1">
    <source>
        <dbReference type="EMBL" id="PXV60018.1"/>
    </source>
</evidence>
<sequence>MEIILVGSQDDTQRLSSIIDEELYLKGLQINFESILSQNFCPNTNQVFILAARKVSFQAAVNALAYIKTHKPSAYIILLAEDKDMELMSAALEYGVNNFWVLTVISESIRDKLLDQLRILDQQKKTKRILAIGAHPDDVEIGCGGTMLKHISKNDEVLILTLTRGAIGGDTEKRFLEAKAACEFLHARLIISNLEDTSVSDGPKTIRVIEEVIHSFQPDIIYTHSINDNHQDHRNAHLATIIAARKIDEIYAYQAPSTNINFHPQKFESIDNFVDMKLQLIAFHETQKSKAVYLKDDIIKATAIYWGRYANYKSIEPFEIIRS</sequence>
<comment type="caution">
    <text evidence="1">The sequence shown here is derived from an EMBL/GenBank/DDBJ whole genome shotgun (WGS) entry which is preliminary data.</text>
</comment>
<dbReference type="EMBL" id="QICL01000032">
    <property type="protein sequence ID" value="PXV60018.1"/>
    <property type="molecule type" value="Genomic_DNA"/>
</dbReference>
<protein>
    <submittedName>
        <fullName evidence="1">LmbE family N-acetylglucosaminyl deacetylase</fullName>
    </submittedName>
</protein>
<proteinExistence type="predicted"/>
<dbReference type="RefSeq" id="WP_110312189.1">
    <property type="nucleotide sequence ID" value="NZ_QICL01000032.1"/>
</dbReference>
<dbReference type="PANTHER" id="PTHR12993">
    <property type="entry name" value="N-ACETYLGLUCOSAMINYL-PHOSPHATIDYLINOSITOL DE-N-ACETYLASE-RELATED"/>
    <property type="match status" value="1"/>
</dbReference>
<name>A0A2V3PL14_9BACT</name>
<dbReference type="InterPro" id="IPR003737">
    <property type="entry name" value="GlcNAc_PI_deacetylase-related"/>
</dbReference>
<organism evidence="1 2">
    <name type="scientific">Dysgonomonas alginatilytica</name>
    <dbReference type="NCBI Taxonomy" id="1605892"/>
    <lineage>
        <taxon>Bacteria</taxon>
        <taxon>Pseudomonadati</taxon>
        <taxon>Bacteroidota</taxon>
        <taxon>Bacteroidia</taxon>
        <taxon>Bacteroidales</taxon>
        <taxon>Dysgonomonadaceae</taxon>
        <taxon>Dysgonomonas</taxon>
    </lineage>
</organism>
<keyword evidence="2" id="KW-1185">Reference proteome</keyword>
<gene>
    <name evidence="1" type="ORF">CLV62_1326</name>
</gene>
<dbReference type="SUPFAM" id="SSF102588">
    <property type="entry name" value="LmbE-like"/>
    <property type="match status" value="1"/>
</dbReference>
<dbReference type="InterPro" id="IPR024078">
    <property type="entry name" value="LmbE-like_dom_sf"/>
</dbReference>
<dbReference type="GO" id="GO:0016811">
    <property type="term" value="F:hydrolase activity, acting on carbon-nitrogen (but not peptide) bonds, in linear amides"/>
    <property type="evidence" value="ECO:0007669"/>
    <property type="project" value="TreeGrafter"/>
</dbReference>
<accession>A0A2V3PL14</accession>
<dbReference type="OrthoDB" id="9790023at2"/>